<dbReference type="InterPro" id="IPR029026">
    <property type="entry name" value="tRNA_m1G_MTases_N"/>
</dbReference>
<dbReference type="GO" id="GO:0005829">
    <property type="term" value="C:cytosol"/>
    <property type="evidence" value="ECO:0007669"/>
    <property type="project" value="TreeGrafter"/>
</dbReference>
<dbReference type="GO" id="GO:0006396">
    <property type="term" value="P:RNA processing"/>
    <property type="evidence" value="ECO:0007669"/>
    <property type="project" value="InterPro"/>
</dbReference>
<dbReference type="SMART" id="SM00967">
    <property type="entry name" value="SpoU_sub_bind"/>
    <property type="match status" value="1"/>
</dbReference>
<keyword evidence="2 4" id="KW-0808">Transferase</keyword>
<dbReference type="InterPro" id="IPR004441">
    <property type="entry name" value="rRNA_MeTrfase_TrmH"/>
</dbReference>
<dbReference type="Pfam" id="PF00588">
    <property type="entry name" value="SpoU_methylase"/>
    <property type="match status" value="1"/>
</dbReference>
<evidence type="ECO:0000313" key="4">
    <source>
        <dbReference type="EMBL" id="SDP53349.1"/>
    </source>
</evidence>
<dbReference type="NCBIfam" id="TIGR00186">
    <property type="entry name" value="rRNA_methyl_3"/>
    <property type="match status" value="1"/>
</dbReference>
<evidence type="ECO:0000256" key="1">
    <source>
        <dbReference type="ARBA" id="ARBA00022603"/>
    </source>
</evidence>
<evidence type="ECO:0000259" key="3">
    <source>
        <dbReference type="SMART" id="SM00967"/>
    </source>
</evidence>
<evidence type="ECO:0000256" key="2">
    <source>
        <dbReference type="ARBA" id="ARBA00022679"/>
    </source>
</evidence>
<keyword evidence="1 4" id="KW-0489">Methyltransferase</keyword>
<feature type="domain" description="RNA 2-O ribose methyltransferase substrate binding" evidence="3">
    <location>
        <begin position="22"/>
        <end position="99"/>
    </location>
</feature>
<dbReference type="Gene3D" id="3.40.1280.10">
    <property type="match status" value="1"/>
</dbReference>
<dbReference type="AlphaFoldDB" id="A0A1H0TH77"/>
<dbReference type="GO" id="GO:0032259">
    <property type="term" value="P:methylation"/>
    <property type="evidence" value="ECO:0007669"/>
    <property type="project" value="UniProtKB-KW"/>
</dbReference>
<dbReference type="SUPFAM" id="SSF55315">
    <property type="entry name" value="L30e-like"/>
    <property type="match status" value="1"/>
</dbReference>
<dbReference type="InterPro" id="IPR029064">
    <property type="entry name" value="Ribosomal_eL30-like_sf"/>
</dbReference>
<dbReference type="GO" id="GO:0003723">
    <property type="term" value="F:RNA binding"/>
    <property type="evidence" value="ECO:0007669"/>
    <property type="project" value="InterPro"/>
</dbReference>
<protein>
    <submittedName>
        <fullName evidence="4">23S rRNA (Guanosine2251-2'-O)-methyltransferase</fullName>
    </submittedName>
</protein>
<evidence type="ECO:0000313" key="5">
    <source>
        <dbReference type="Proteomes" id="UP000199073"/>
    </source>
</evidence>
<dbReference type="InterPro" id="IPR029028">
    <property type="entry name" value="Alpha/beta_knot_MTases"/>
</dbReference>
<proteinExistence type="predicted"/>
<keyword evidence="5" id="KW-1185">Reference proteome</keyword>
<reference evidence="4 5" key="1">
    <citation type="submission" date="2016-10" db="EMBL/GenBank/DDBJ databases">
        <authorList>
            <person name="de Groot N.N."/>
        </authorList>
    </citation>
    <scope>NUCLEOTIDE SEQUENCE [LARGE SCALE GENOMIC DNA]</scope>
    <source>
        <strain evidence="4 5">DSM 12130</strain>
    </source>
</reference>
<gene>
    <name evidence="4" type="ORF">SAMN05660330_03094</name>
</gene>
<dbReference type="GO" id="GO:0008173">
    <property type="term" value="F:RNA methyltransferase activity"/>
    <property type="evidence" value="ECO:0007669"/>
    <property type="project" value="InterPro"/>
</dbReference>
<dbReference type="SUPFAM" id="SSF75217">
    <property type="entry name" value="alpha/beta knot"/>
    <property type="match status" value="1"/>
</dbReference>
<dbReference type="STRING" id="91360.SAMN05660330_03094"/>
<dbReference type="EMBL" id="FNJI01000024">
    <property type="protein sequence ID" value="SDP53349.1"/>
    <property type="molecule type" value="Genomic_DNA"/>
</dbReference>
<dbReference type="InterPro" id="IPR013123">
    <property type="entry name" value="SpoU_subst-bd"/>
</dbReference>
<accession>A0A1H0TH77</accession>
<dbReference type="CDD" id="cd18103">
    <property type="entry name" value="SpoU-like_RlmB"/>
    <property type="match status" value="1"/>
</dbReference>
<dbReference type="InterPro" id="IPR001537">
    <property type="entry name" value="SpoU_MeTrfase"/>
</dbReference>
<dbReference type="OrthoDB" id="9785673at2"/>
<sequence>MSKKKRTTGQAGEKRIRLSEDLLWGIHPIYEGLEKEPERFSELILQKDRHGEKIEKIIERARDAGVKISFTDSVRLTGEGSSQARHQGVVARLSQTSLISLETLLDKLAQYVADGKRCRIVALDSLQDPHNVGAIIRSAYASGAVAVVVTRERSAPLGGTAAKSSAGSMSHIDICQVTNLSEALKKIKKAGLWVFGAVKDDSAVSLFETDLTVPGCVVIGSEGKGIRPLVKKECDVLLSIPMEGSLDSLNSSVAAGVILFEMLRQNVQLKL</sequence>
<organism evidence="4 5">
    <name type="scientific">Desulforhopalus singaporensis</name>
    <dbReference type="NCBI Taxonomy" id="91360"/>
    <lineage>
        <taxon>Bacteria</taxon>
        <taxon>Pseudomonadati</taxon>
        <taxon>Thermodesulfobacteriota</taxon>
        <taxon>Desulfobulbia</taxon>
        <taxon>Desulfobulbales</taxon>
        <taxon>Desulfocapsaceae</taxon>
        <taxon>Desulforhopalus</taxon>
    </lineage>
</organism>
<name>A0A1H0TH77_9BACT</name>
<dbReference type="Proteomes" id="UP000199073">
    <property type="component" value="Unassembled WGS sequence"/>
</dbReference>
<dbReference type="Pfam" id="PF08032">
    <property type="entry name" value="SpoU_sub_bind"/>
    <property type="match status" value="1"/>
</dbReference>
<dbReference type="PANTHER" id="PTHR46429">
    <property type="entry name" value="23S RRNA (GUANOSINE-2'-O-)-METHYLTRANSFERASE RLMB"/>
    <property type="match status" value="1"/>
</dbReference>
<dbReference type="RefSeq" id="WP_092224426.1">
    <property type="nucleotide sequence ID" value="NZ_FNJI01000024.1"/>
</dbReference>
<dbReference type="PANTHER" id="PTHR46429:SF1">
    <property type="entry name" value="23S RRNA (GUANOSINE-2'-O-)-METHYLTRANSFERASE RLMB"/>
    <property type="match status" value="1"/>
</dbReference>
<dbReference type="Gene3D" id="3.30.1330.30">
    <property type="match status" value="1"/>
</dbReference>